<proteinExistence type="predicted"/>
<feature type="transmembrane region" description="Helical" evidence="1">
    <location>
        <begin position="12"/>
        <end position="34"/>
    </location>
</feature>
<feature type="transmembrane region" description="Helical" evidence="1">
    <location>
        <begin position="40"/>
        <end position="60"/>
    </location>
</feature>
<dbReference type="RefSeq" id="WP_188715127.1">
    <property type="nucleotide sequence ID" value="NZ_BAABBD010000001.1"/>
</dbReference>
<keyword evidence="1" id="KW-0812">Transmembrane</keyword>
<evidence type="ECO:0000313" key="2">
    <source>
        <dbReference type="EMBL" id="GGN77492.1"/>
    </source>
</evidence>
<accession>A0ABQ2KBK2</accession>
<dbReference type="Proteomes" id="UP000626982">
    <property type="component" value="Unassembled WGS sequence"/>
</dbReference>
<gene>
    <name evidence="2" type="ORF">GCM10010968_02130</name>
</gene>
<dbReference type="EMBL" id="BMLM01000001">
    <property type="protein sequence ID" value="GGN77492.1"/>
    <property type="molecule type" value="Genomic_DNA"/>
</dbReference>
<feature type="transmembrane region" description="Helical" evidence="1">
    <location>
        <begin position="81"/>
        <end position="102"/>
    </location>
</feature>
<protein>
    <submittedName>
        <fullName evidence="2">Uncharacterized protein</fullName>
    </submittedName>
</protein>
<comment type="caution">
    <text evidence="2">The sequence shown here is derived from an EMBL/GenBank/DDBJ whole genome shotgun (WGS) entry which is preliminary data.</text>
</comment>
<keyword evidence="3" id="KW-1185">Reference proteome</keyword>
<name>A0ABQ2KBK2_9MICO</name>
<evidence type="ECO:0000256" key="1">
    <source>
        <dbReference type="SAM" id="Phobius"/>
    </source>
</evidence>
<organism evidence="2 3">
    <name type="scientific">Agrococcus terreus</name>
    <dbReference type="NCBI Taxonomy" id="574649"/>
    <lineage>
        <taxon>Bacteria</taxon>
        <taxon>Bacillati</taxon>
        <taxon>Actinomycetota</taxon>
        <taxon>Actinomycetes</taxon>
        <taxon>Micrococcales</taxon>
        <taxon>Microbacteriaceae</taxon>
        <taxon>Agrococcus</taxon>
    </lineage>
</organism>
<keyword evidence="1" id="KW-0472">Membrane</keyword>
<reference evidence="3" key="1">
    <citation type="journal article" date="2019" name="Int. J. Syst. Evol. Microbiol.">
        <title>The Global Catalogue of Microorganisms (GCM) 10K type strain sequencing project: providing services to taxonomists for standard genome sequencing and annotation.</title>
        <authorList>
            <consortium name="The Broad Institute Genomics Platform"/>
            <consortium name="The Broad Institute Genome Sequencing Center for Infectious Disease"/>
            <person name="Wu L."/>
            <person name="Ma J."/>
        </authorList>
    </citation>
    <scope>NUCLEOTIDE SEQUENCE [LARGE SCALE GENOMIC DNA]</scope>
    <source>
        <strain evidence="3">CGMCC 1.6960</strain>
    </source>
</reference>
<sequence length="104" mass="10616">MASADPDVERRVAVLGWVSLGLAVAALVLLFAPLPVADEQLLTLKVAALPLSVVAVFIALRSRRLVVAHGVERGWQPGLGGMILGGFALAAALIGVVIPMLAAG</sequence>
<keyword evidence="1" id="KW-1133">Transmembrane helix</keyword>
<evidence type="ECO:0000313" key="3">
    <source>
        <dbReference type="Proteomes" id="UP000626982"/>
    </source>
</evidence>